<evidence type="ECO:0000313" key="3">
    <source>
        <dbReference type="EMBL" id="KAJ5439857.1"/>
    </source>
</evidence>
<dbReference type="Gene3D" id="1.10.287.110">
    <property type="entry name" value="DnaJ domain"/>
    <property type="match status" value="1"/>
</dbReference>
<dbReference type="InterPro" id="IPR001623">
    <property type="entry name" value="DnaJ_domain"/>
</dbReference>
<evidence type="ECO:0000256" key="1">
    <source>
        <dbReference type="SAM" id="MobiDB-lite"/>
    </source>
</evidence>
<dbReference type="EMBL" id="JAPVEA010000008">
    <property type="protein sequence ID" value="KAJ5439857.1"/>
    <property type="molecule type" value="Genomic_DNA"/>
</dbReference>
<proteinExistence type="predicted"/>
<dbReference type="AlphaFoldDB" id="A0AAD6G0L9"/>
<dbReference type="GeneID" id="81604480"/>
<dbReference type="SMART" id="SM00271">
    <property type="entry name" value="DnaJ"/>
    <property type="match status" value="1"/>
</dbReference>
<dbReference type="Pfam" id="PF00226">
    <property type="entry name" value="DnaJ"/>
    <property type="match status" value="1"/>
</dbReference>
<dbReference type="PROSITE" id="PS00636">
    <property type="entry name" value="DNAJ_1"/>
    <property type="match status" value="1"/>
</dbReference>
<dbReference type="RefSeq" id="XP_056763086.1">
    <property type="nucleotide sequence ID" value="XM_056914237.1"/>
</dbReference>
<organism evidence="3 4">
    <name type="scientific">Penicillium daleae</name>
    <dbReference type="NCBI Taxonomy" id="63821"/>
    <lineage>
        <taxon>Eukaryota</taxon>
        <taxon>Fungi</taxon>
        <taxon>Dikarya</taxon>
        <taxon>Ascomycota</taxon>
        <taxon>Pezizomycotina</taxon>
        <taxon>Eurotiomycetes</taxon>
        <taxon>Eurotiomycetidae</taxon>
        <taxon>Eurotiales</taxon>
        <taxon>Aspergillaceae</taxon>
        <taxon>Penicillium</taxon>
    </lineage>
</organism>
<protein>
    <recommendedName>
        <fullName evidence="2">J domain-containing protein</fullName>
    </recommendedName>
</protein>
<feature type="compositionally biased region" description="Basic and acidic residues" evidence="1">
    <location>
        <begin position="340"/>
        <end position="354"/>
    </location>
</feature>
<dbReference type="Proteomes" id="UP001213681">
    <property type="component" value="Unassembled WGS sequence"/>
</dbReference>
<evidence type="ECO:0000259" key="2">
    <source>
        <dbReference type="PROSITE" id="PS50076"/>
    </source>
</evidence>
<dbReference type="CDD" id="cd06257">
    <property type="entry name" value="DnaJ"/>
    <property type="match status" value="1"/>
</dbReference>
<dbReference type="InterPro" id="IPR036869">
    <property type="entry name" value="J_dom_sf"/>
</dbReference>
<evidence type="ECO:0000313" key="4">
    <source>
        <dbReference type="Proteomes" id="UP001213681"/>
    </source>
</evidence>
<reference evidence="3" key="1">
    <citation type="submission" date="2022-12" db="EMBL/GenBank/DDBJ databases">
        <authorList>
            <person name="Petersen C."/>
        </authorList>
    </citation>
    <scope>NUCLEOTIDE SEQUENCE</scope>
    <source>
        <strain evidence="3">IBT 16125</strain>
    </source>
</reference>
<reference evidence="3" key="2">
    <citation type="journal article" date="2023" name="IMA Fungus">
        <title>Comparative genomic study of the Penicillium genus elucidates a diverse pangenome and 15 lateral gene transfer events.</title>
        <authorList>
            <person name="Petersen C."/>
            <person name="Sorensen T."/>
            <person name="Nielsen M.R."/>
            <person name="Sondergaard T.E."/>
            <person name="Sorensen J.L."/>
            <person name="Fitzpatrick D.A."/>
            <person name="Frisvad J.C."/>
            <person name="Nielsen K.L."/>
        </authorList>
    </citation>
    <scope>NUCLEOTIDE SEQUENCE</scope>
    <source>
        <strain evidence="3">IBT 16125</strain>
    </source>
</reference>
<feature type="region of interest" description="Disordered" evidence="1">
    <location>
        <begin position="340"/>
        <end position="380"/>
    </location>
</feature>
<dbReference type="InterPro" id="IPR050817">
    <property type="entry name" value="DjlA_DnaK_co-chaperone"/>
</dbReference>
<keyword evidence="4" id="KW-1185">Reference proteome</keyword>
<sequence length="380" mass="43164">MWSDATPSSSRNLRQIKLRPHVTISKYLVRGRIPSLFAVPISNHQRAIGIFTLISFQNHAAMFKKASLSSYGGILLLSSSTTTLPPSRASFNASCPGLWTTRSNRGYATAADPSVRPYSWPSSSSFTPYEVLNLHRNAPYSKARYYDLVKIYHPDRTCDEHPLCRNISPEVRLQRYRIVVTAHEILSDPTRRAAYDQTGAGWSHNPKRYNTVADASADWGPYGPTIYANATWEDWERWNNRHQGKQQHVVDQRTFTRLVILLVLFGGAVQASWIGQLNSGHEQRLREVSEDSMRFLTGRRQHTVAQMPHNDARVQSFLIRRDPTGSGLKEEEEAVYQKELHPLREVPDIEKAQDRLSSPETVETAPLVHAKRSEDLPPQP</sequence>
<feature type="compositionally biased region" description="Basic and acidic residues" evidence="1">
    <location>
        <begin position="371"/>
        <end position="380"/>
    </location>
</feature>
<dbReference type="InterPro" id="IPR018253">
    <property type="entry name" value="DnaJ_domain_CS"/>
</dbReference>
<dbReference type="PROSITE" id="PS50076">
    <property type="entry name" value="DNAJ_2"/>
    <property type="match status" value="1"/>
</dbReference>
<name>A0AAD6G0L9_9EURO</name>
<dbReference type="SUPFAM" id="SSF46565">
    <property type="entry name" value="Chaperone J-domain"/>
    <property type="match status" value="1"/>
</dbReference>
<comment type="caution">
    <text evidence="3">The sequence shown here is derived from an EMBL/GenBank/DDBJ whole genome shotgun (WGS) entry which is preliminary data.</text>
</comment>
<feature type="domain" description="J" evidence="2">
    <location>
        <begin position="127"/>
        <end position="199"/>
    </location>
</feature>
<dbReference type="PANTHER" id="PTHR24074">
    <property type="entry name" value="CO-CHAPERONE PROTEIN DJLA"/>
    <property type="match status" value="1"/>
</dbReference>
<gene>
    <name evidence="3" type="ORF">N7458_010855</name>
</gene>
<accession>A0AAD6G0L9</accession>